<feature type="binding site" evidence="7">
    <location>
        <position position="120"/>
    </location>
    <ligand>
        <name>oxalate</name>
        <dbReference type="ChEBI" id="CHEBI:30623"/>
    </ligand>
</feature>
<dbReference type="InterPro" id="IPR006045">
    <property type="entry name" value="Cupin_1"/>
</dbReference>
<feature type="chain" id="PRO_5019618627" description="Germin-like protein" evidence="10">
    <location>
        <begin position="27"/>
        <end position="227"/>
    </location>
</feature>
<keyword evidence="5 7" id="KW-0479">Metal-binding</keyword>
<dbReference type="InterPro" id="IPR011051">
    <property type="entry name" value="RmlC_Cupin_sf"/>
</dbReference>
<evidence type="ECO:0000256" key="8">
    <source>
        <dbReference type="PIRSR" id="PIRSR601929-2"/>
    </source>
</evidence>
<reference evidence="12 13" key="1">
    <citation type="submission" date="2018-04" db="EMBL/GenBank/DDBJ databases">
        <authorList>
            <person name="Vogel A."/>
        </authorList>
    </citation>
    <scope>NUCLEOTIDE SEQUENCE [LARGE SCALE GENOMIC DNA]</scope>
</reference>
<feature type="binding site" evidence="8">
    <location>
        <position position="120"/>
    </location>
    <ligand>
        <name>Mn(2+)</name>
        <dbReference type="ChEBI" id="CHEBI:29035"/>
    </ligand>
</feature>
<evidence type="ECO:0000256" key="4">
    <source>
        <dbReference type="ARBA" id="ARBA00022525"/>
    </source>
</evidence>
<feature type="binding site" evidence="8">
    <location>
        <position position="165"/>
    </location>
    <ligand>
        <name>Mn(2+)</name>
        <dbReference type="ChEBI" id="CHEBI:29035"/>
    </ligand>
</feature>
<feature type="signal peptide" evidence="10">
    <location>
        <begin position="1"/>
        <end position="26"/>
    </location>
</feature>
<dbReference type="Proteomes" id="UP000595140">
    <property type="component" value="Unassembled WGS sequence"/>
</dbReference>
<feature type="binding site" evidence="8">
    <location>
        <position position="115"/>
    </location>
    <ligand>
        <name>Mn(2+)</name>
        <dbReference type="ChEBI" id="CHEBI:29035"/>
    </ligand>
</feature>
<dbReference type="InterPro" id="IPR014710">
    <property type="entry name" value="RmlC-like_jellyroll"/>
</dbReference>
<dbReference type="Pfam" id="PF00190">
    <property type="entry name" value="Cupin_1"/>
    <property type="match status" value="1"/>
</dbReference>
<feature type="binding site" evidence="8">
    <location>
        <position position="113"/>
    </location>
    <ligand>
        <name>Mn(2+)</name>
        <dbReference type="ChEBI" id="CHEBI:29035"/>
    </ligand>
</feature>
<keyword evidence="13" id="KW-1185">Reference proteome</keyword>
<dbReference type="EMBL" id="OOIL02000283">
    <property type="protein sequence ID" value="VFQ63348.1"/>
    <property type="molecule type" value="Genomic_DNA"/>
</dbReference>
<keyword evidence="4 10" id="KW-0964">Secreted</keyword>
<keyword evidence="3 10" id="KW-0052">Apoplast</keyword>
<keyword evidence="9" id="KW-1015">Disulfide bond</keyword>
<dbReference type="PANTHER" id="PTHR31238">
    <property type="entry name" value="GERMIN-LIKE PROTEIN SUBFAMILY 3 MEMBER 3"/>
    <property type="match status" value="1"/>
</dbReference>
<evidence type="ECO:0000256" key="3">
    <source>
        <dbReference type="ARBA" id="ARBA00022523"/>
    </source>
</evidence>
<comment type="similarity">
    <text evidence="2 10">Belongs to the germin family.</text>
</comment>
<dbReference type="AlphaFoldDB" id="A0A484KEN4"/>
<dbReference type="SMART" id="SM00835">
    <property type="entry name" value="Cupin_1"/>
    <property type="match status" value="1"/>
</dbReference>
<feature type="disulfide bond" evidence="9">
    <location>
        <begin position="36"/>
        <end position="51"/>
    </location>
</feature>
<evidence type="ECO:0000256" key="7">
    <source>
        <dbReference type="PIRSR" id="PIRSR601929-1"/>
    </source>
</evidence>
<proteinExistence type="inferred from homology"/>
<feature type="binding site" evidence="7">
    <location>
        <position position="115"/>
    </location>
    <ligand>
        <name>oxalate</name>
        <dbReference type="ChEBI" id="CHEBI:30623"/>
    </ligand>
</feature>
<evidence type="ECO:0000256" key="10">
    <source>
        <dbReference type="RuleBase" id="RU366015"/>
    </source>
</evidence>
<organism evidence="12 13">
    <name type="scientific">Cuscuta campestris</name>
    <dbReference type="NCBI Taxonomy" id="132261"/>
    <lineage>
        <taxon>Eukaryota</taxon>
        <taxon>Viridiplantae</taxon>
        <taxon>Streptophyta</taxon>
        <taxon>Embryophyta</taxon>
        <taxon>Tracheophyta</taxon>
        <taxon>Spermatophyta</taxon>
        <taxon>Magnoliopsida</taxon>
        <taxon>eudicotyledons</taxon>
        <taxon>Gunneridae</taxon>
        <taxon>Pentapetalae</taxon>
        <taxon>asterids</taxon>
        <taxon>lamiids</taxon>
        <taxon>Solanales</taxon>
        <taxon>Convolvulaceae</taxon>
        <taxon>Cuscuteae</taxon>
        <taxon>Cuscuta</taxon>
        <taxon>Cuscuta subgen. Grammica</taxon>
        <taxon>Cuscuta sect. Cleistogrammica</taxon>
    </lineage>
</organism>
<evidence type="ECO:0000256" key="9">
    <source>
        <dbReference type="PIRSR" id="PIRSR601929-3"/>
    </source>
</evidence>
<sequence length="227" mass="24478">MGSHYWTIIAFVSIIFALSRNSFVLAYDPSPLQDFCVADPKATVLVNGRACKDPKLVTADDFSTSGLNASQFPAAFPGSWYSAASVNTIPGLNTLGLTMVRNDYLPGTVIPPHIHSRATELALVLKGTFNLGFAAVDPKDPTKNVVFSKTCNAGDVFVVPQGLVHFGESLGVENGTTITVFNSQSPGFNFVADQLFGKETAAFISEDFLAKSFRVDNKVIEEIRSKF</sequence>
<dbReference type="GO" id="GO:0048046">
    <property type="term" value="C:apoplast"/>
    <property type="evidence" value="ECO:0007669"/>
    <property type="project" value="UniProtKB-SubCell"/>
</dbReference>
<gene>
    <name evidence="12" type="ORF">CCAM_LOCUS5124</name>
</gene>
<evidence type="ECO:0000256" key="2">
    <source>
        <dbReference type="ARBA" id="ARBA00007456"/>
    </source>
</evidence>
<dbReference type="InterPro" id="IPR001929">
    <property type="entry name" value="Germin"/>
</dbReference>
<dbReference type="SUPFAM" id="SSF51182">
    <property type="entry name" value="RmlC-like cupins"/>
    <property type="match status" value="1"/>
</dbReference>
<evidence type="ECO:0000256" key="5">
    <source>
        <dbReference type="ARBA" id="ARBA00022723"/>
    </source>
</evidence>
<keyword evidence="10" id="KW-0732">Signal</keyword>
<comment type="subcellular location">
    <subcellularLocation>
        <location evidence="1 10">Secreted</location>
        <location evidence="1 10">Extracellular space</location>
        <location evidence="1 10">Apoplast</location>
    </subcellularLocation>
</comment>
<protein>
    <recommendedName>
        <fullName evidence="10">Germin-like protein</fullName>
    </recommendedName>
</protein>
<evidence type="ECO:0000313" key="13">
    <source>
        <dbReference type="Proteomes" id="UP000595140"/>
    </source>
</evidence>
<accession>A0A484KEN4</accession>
<dbReference type="PRINTS" id="PR00325">
    <property type="entry name" value="GERMIN"/>
</dbReference>
<feature type="domain" description="Cupin type-1" evidence="11">
    <location>
        <begin position="65"/>
        <end position="221"/>
    </location>
</feature>
<evidence type="ECO:0000313" key="12">
    <source>
        <dbReference type="EMBL" id="VFQ63348.1"/>
    </source>
</evidence>
<dbReference type="OrthoDB" id="1921208at2759"/>
<evidence type="ECO:0000256" key="1">
    <source>
        <dbReference type="ARBA" id="ARBA00004271"/>
    </source>
</evidence>
<evidence type="ECO:0000259" key="11">
    <source>
        <dbReference type="SMART" id="SM00835"/>
    </source>
</evidence>
<dbReference type="CDD" id="cd02241">
    <property type="entry name" value="cupin_OxOx"/>
    <property type="match status" value="1"/>
</dbReference>
<dbReference type="GO" id="GO:0030145">
    <property type="term" value="F:manganese ion binding"/>
    <property type="evidence" value="ECO:0007669"/>
    <property type="project" value="UniProtKB-UniRule"/>
</dbReference>
<dbReference type="Gene3D" id="2.60.120.10">
    <property type="entry name" value="Jelly Rolls"/>
    <property type="match status" value="1"/>
</dbReference>
<evidence type="ECO:0000256" key="6">
    <source>
        <dbReference type="ARBA" id="ARBA00023211"/>
    </source>
</evidence>
<keyword evidence="6 7" id="KW-0464">Manganese</keyword>
<name>A0A484KEN4_9ASTE</name>